<dbReference type="AlphaFoldDB" id="A0AAD9ZJ91"/>
<evidence type="ECO:0000256" key="1">
    <source>
        <dbReference type="SAM" id="MobiDB-lite"/>
    </source>
</evidence>
<gene>
    <name evidence="2" type="ORF">OEA41_000719</name>
</gene>
<protein>
    <submittedName>
        <fullName evidence="2">Uncharacterized protein</fullName>
    </submittedName>
</protein>
<dbReference type="Proteomes" id="UP001276659">
    <property type="component" value="Unassembled WGS sequence"/>
</dbReference>
<feature type="region of interest" description="Disordered" evidence="1">
    <location>
        <begin position="32"/>
        <end position="131"/>
    </location>
</feature>
<sequence length="131" mass="13010">MKIAGLTWNASYWYVVYDPPQVLIPAKALAPAPTKDAGLPLSASPASPVVHPLAPITSHPPAIGQGPSDPAPDPKHGSDPATDAGADNPGDGDGPAANNEGAGAQPADPLRTPAAGPTPTINYAGSTIEPD</sequence>
<keyword evidence="3" id="KW-1185">Reference proteome</keyword>
<name>A0AAD9ZJ91_9LECA</name>
<reference evidence="2" key="1">
    <citation type="submission" date="2022-11" db="EMBL/GenBank/DDBJ databases">
        <title>Chromosomal genome sequence assembly and mating type (MAT) locus characterization of the leprose asexual lichenized fungus Lepraria neglecta (Nyl.) Erichsen.</title>
        <authorList>
            <person name="Allen J.L."/>
            <person name="Pfeffer B."/>
        </authorList>
    </citation>
    <scope>NUCLEOTIDE SEQUENCE</scope>
    <source>
        <strain evidence="2">Allen 5258</strain>
    </source>
</reference>
<accession>A0AAD9ZJ91</accession>
<comment type="caution">
    <text evidence="2">The sequence shown here is derived from an EMBL/GenBank/DDBJ whole genome shotgun (WGS) entry which is preliminary data.</text>
</comment>
<feature type="compositionally biased region" description="Low complexity" evidence="1">
    <location>
        <begin position="79"/>
        <end position="99"/>
    </location>
</feature>
<organism evidence="2 3">
    <name type="scientific">Lepraria neglecta</name>
    <dbReference type="NCBI Taxonomy" id="209136"/>
    <lineage>
        <taxon>Eukaryota</taxon>
        <taxon>Fungi</taxon>
        <taxon>Dikarya</taxon>
        <taxon>Ascomycota</taxon>
        <taxon>Pezizomycotina</taxon>
        <taxon>Lecanoromycetes</taxon>
        <taxon>OSLEUM clade</taxon>
        <taxon>Lecanoromycetidae</taxon>
        <taxon>Lecanorales</taxon>
        <taxon>Lecanorineae</taxon>
        <taxon>Stereocaulaceae</taxon>
        <taxon>Lepraria</taxon>
    </lineage>
</organism>
<evidence type="ECO:0000313" key="2">
    <source>
        <dbReference type="EMBL" id="KAK3178582.1"/>
    </source>
</evidence>
<proteinExistence type="predicted"/>
<dbReference type="EMBL" id="JASNWA010000003">
    <property type="protein sequence ID" value="KAK3178582.1"/>
    <property type="molecule type" value="Genomic_DNA"/>
</dbReference>
<evidence type="ECO:0000313" key="3">
    <source>
        <dbReference type="Proteomes" id="UP001276659"/>
    </source>
</evidence>